<organism evidence="3 4">
    <name type="scientific">Stichopus japonicus</name>
    <name type="common">Sea cucumber</name>
    <dbReference type="NCBI Taxonomy" id="307972"/>
    <lineage>
        <taxon>Eukaryota</taxon>
        <taxon>Metazoa</taxon>
        <taxon>Echinodermata</taxon>
        <taxon>Eleutherozoa</taxon>
        <taxon>Echinozoa</taxon>
        <taxon>Holothuroidea</taxon>
        <taxon>Aspidochirotacea</taxon>
        <taxon>Aspidochirotida</taxon>
        <taxon>Stichopodidae</taxon>
        <taxon>Apostichopus</taxon>
    </lineage>
</organism>
<protein>
    <submittedName>
        <fullName evidence="3">Putative serine-protein kinase ATM</fullName>
    </submittedName>
</protein>
<dbReference type="Proteomes" id="UP000230750">
    <property type="component" value="Unassembled WGS sequence"/>
</dbReference>
<dbReference type="PANTHER" id="PTHR37079:SF4">
    <property type="entry name" value="SERINE_THREONINE-PROTEIN KINASE ATM"/>
    <property type="match status" value="1"/>
</dbReference>
<dbReference type="EMBL" id="MRZV01000786">
    <property type="protein sequence ID" value="PIK44287.1"/>
    <property type="molecule type" value="Genomic_DNA"/>
</dbReference>
<reference evidence="3 4" key="1">
    <citation type="journal article" date="2017" name="PLoS Biol.">
        <title>The sea cucumber genome provides insights into morphological evolution and visceral regeneration.</title>
        <authorList>
            <person name="Zhang X."/>
            <person name="Sun L."/>
            <person name="Yuan J."/>
            <person name="Sun Y."/>
            <person name="Gao Y."/>
            <person name="Zhang L."/>
            <person name="Li S."/>
            <person name="Dai H."/>
            <person name="Hamel J.F."/>
            <person name="Liu C."/>
            <person name="Yu Y."/>
            <person name="Liu S."/>
            <person name="Lin W."/>
            <person name="Guo K."/>
            <person name="Jin S."/>
            <person name="Xu P."/>
            <person name="Storey K.B."/>
            <person name="Huan P."/>
            <person name="Zhang T."/>
            <person name="Zhou Y."/>
            <person name="Zhang J."/>
            <person name="Lin C."/>
            <person name="Li X."/>
            <person name="Xing L."/>
            <person name="Huo D."/>
            <person name="Sun M."/>
            <person name="Wang L."/>
            <person name="Mercier A."/>
            <person name="Li F."/>
            <person name="Yang H."/>
            <person name="Xiang J."/>
        </authorList>
    </citation>
    <scope>NUCLEOTIDE SEQUENCE [LARGE SCALE GENOMIC DNA]</scope>
    <source>
        <strain evidence="3">Shaxun</strain>
        <tissue evidence="3">Muscle</tissue>
    </source>
</reference>
<evidence type="ECO:0000313" key="3">
    <source>
        <dbReference type="EMBL" id="PIK44287.1"/>
    </source>
</evidence>
<evidence type="ECO:0000259" key="2">
    <source>
        <dbReference type="Pfam" id="PF04676"/>
    </source>
</evidence>
<dbReference type="STRING" id="307972.A0A2G8K8H6"/>
<feature type="domain" description="Cwf19-like protein C-terminal" evidence="2">
    <location>
        <begin position="290"/>
        <end position="366"/>
    </location>
</feature>
<feature type="region of interest" description="Disordered" evidence="1">
    <location>
        <begin position="196"/>
        <end position="218"/>
    </location>
</feature>
<keyword evidence="3" id="KW-0808">Transferase</keyword>
<keyword evidence="4" id="KW-1185">Reference proteome</keyword>
<proteinExistence type="predicted"/>
<sequence>MQSGDEGGEKGGGVRCKTSLSLVIGTCVVSEKKHLILKIIHFRFLMSRSSEFSSTMVNTILGAMNTFCLYAAGDCREQVCRLGEETILTLLHIWKAQHSTTKAALVDFMYLQMRVHHPKGALTEAEGARAVNMEQWKSLVHKIYEVLYLEWTQASNKLKLKGLGAKEIKFSSSLVELAADVCHQVFMGSSQELFTPDGFEPSSQSSTPKRKNVAGTTPVKRRKLESGWKMLRDHMTQAGQSPSIIPWLQLAEALLRRYPEALPKDQIAEFLAIFIQLQSECKRFTFPCTQQIISVGAPYFYVELDSGEKLLHRVKKFFPLQFGREVLAGRALLNMPDRVDWKNCKSSKEEEKNMADEFRSRFKKFDPNAM</sequence>
<dbReference type="GO" id="GO:0006974">
    <property type="term" value="P:DNA damage response"/>
    <property type="evidence" value="ECO:0007669"/>
    <property type="project" value="InterPro"/>
</dbReference>
<dbReference type="AlphaFoldDB" id="A0A2G8K8H6"/>
<dbReference type="PANTHER" id="PTHR37079">
    <property type="entry name" value="SERINE/THREONINE-PROTEIN KINASE ATM"/>
    <property type="match status" value="1"/>
</dbReference>
<dbReference type="Pfam" id="PF04676">
    <property type="entry name" value="CwfJ_C_2"/>
    <property type="match status" value="1"/>
</dbReference>
<dbReference type="InterPro" id="IPR006767">
    <property type="entry name" value="Cwf19-like_C_dom-2"/>
</dbReference>
<accession>A0A2G8K8H6</accession>
<name>A0A2G8K8H6_STIJA</name>
<dbReference type="OrthoDB" id="381190at2759"/>
<dbReference type="InterPro" id="IPR038980">
    <property type="entry name" value="ATM_plant"/>
</dbReference>
<evidence type="ECO:0000313" key="4">
    <source>
        <dbReference type="Proteomes" id="UP000230750"/>
    </source>
</evidence>
<comment type="caution">
    <text evidence="3">The sequence shown here is derived from an EMBL/GenBank/DDBJ whole genome shotgun (WGS) entry which is preliminary data.</text>
</comment>
<keyword evidence="3" id="KW-0418">Kinase</keyword>
<evidence type="ECO:0000256" key="1">
    <source>
        <dbReference type="SAM" id="MobiDB-lite"/>
    </source>
</evidence>
<gene>
    <name evidence="3" type="ORF">BSL78_18877</name>
</gene>
<dbReference type="GO" id="GO:0004674">
    <property type="term" value="F:protein serine/threonine kinase activity"/>
    <property type="evidence" value="ECO:0007669"/>
    <property type="project" value="InterPro"/>
</dbReference>